<comment type="similarity">
    <text evidence="2">Belongs to the class-IV pyridoxal-phosphate-dependent aminotransferase family.</text>
</comment>
<dbReference type="Gene3D" id="3.20.10.10">
    <property type="entry name" value="D-amino Acid Aminotransferase, subunit A, domain 2"/>
    <property type="match status" value="1"/>
</dbReference>
<dbReference type="InterPro" id="IPR050571">
    <property type="entry name" value="Class-IV_PLP-Dep_Aminotrnsfr"/>
</dbReference>
<evidence type="ECO:0000256" key="1">
    <source>
        <dbReference type="ARBA" id="ARBA00001933"/>
    </source>
</evidence>
<protein>
    <submittedName>
        <fullName evidence="4">Aminotransferase class IV</fullName>
    </submittedName>
</protein>
<dbReference type="InterPro" id="IPR043131">
    <property type="entry name" value="BCAT-like_N"/>
</dbReference>
<proteinExistence type="inferred from homology"/>
<organism evidence="4 5">
    <name type="scientific">Lyngbya confervoides BDU141951</name>
    <dbReference type="NCBI Taxonomy" id="1574623"/>
    <lineage>
        <taxon>Bacteria</taxon>
        <taxon>Bacillati</taxon>
        <taxon>Cyanobacteriota</taxon>
        <taxon>Cyanophyceae</taxon>
        <taxon>Oscillatoriophycideae</taxon>
        <taxon>Oscillatoriales</taxon>
        <taxon>Microcoleaceae</taxon>
        <taxon>Lyngbya</taxon>
    </lineage>
</organism>
<keyword evidence="4" id="KW-0808">Transferase</keyword>
<keyword evidence="5" id="KW-1185">Reference proteome</keyword>
<sequence>MTILTNLDGLIAPTASVSVLDRGFLYGDSVYEVVRTYKGQLFGLDPHLRRLRASADYLYLEIPWSDRHIRHEVERTLAQADWPESYVRIVVTRGTESKISLQPSPALEPSLLIILSAIDPTPTLSQTGVNLVIPDRLRNDQRALSPKAKTGNYLNNILALLEAQQQGADDALLLNGAGLITEATTSNLWVIRDGRVITPDDDVGILQGITRDYIFQILEQHHIPHQKAHLRPSDLEGIEEAFLSSSVRLIMPIRSIDQRPLPHCPGPMTQKIWDEFLTLMDPT</sequence>
<dbReference type="Gene3D" id="3.30.470.10">
    <property type="match status" value="1"/>
</dbReference>
<dbReference type="FunFam" id="3.20.10.10:FF:000002">
    <property type="entry name" value="D-alanine aminotransferase"/>
    <property type="match status" value="1"/>
</dbReference>
<dbReference type="GO" id="GO:0046394">
    <property type="term" value="P:carboxylic acid biosynthetic process"/>
    <property type="evidence" value="ECO:0007669"/>
    <property type="project" value="UniProtKB-ARBA"/>
</dbReference>
<name>A0ABD4SZZ7_9CYAN</name>
<dbReference type="InterPro" id="IPR036038">
    <property type="entry name" value="Aminotransferase-like"/>
</dbReference>
<dbReference type="AlphaFoldDB" id="A0ABD4SZZ7"/>
<keyword evidence="3" id="KW-0663">Pyridoxal phosphate</keyword>
<dbReference type="PANTHER" id="PTHR42743">
    <property type="entry name" value="AMINO-ACID AMINOTRANSFERASE"/>
    <property type="match status" value="1"/>
</dbReference>
<dbReference type="Pfam" id="PF01063">
    <property type="entry name" value="Aminotran_4"/>
    <property type="match status" value="1"/>
</dbReference>
<dbReference type="RefSeq" id="WP_166280246.1">
    <property type="nucleotide sequence ID" value="NZ_JTHE03000024.1"/>
</dbReference>
<evidence type="ECO:0000256" key="2">
    <source>
        <dbReference type="ARBA" id="ARBA00009320"/>
    </source>
</evidence>
<dbReference type="GO" id="GO:0008483">
    <property type="term" value="F:transaminase activity"/>
    <property type="evidence" value="ECO:0007669"/>
    <property type="project" value="UniProtKB-KW"/>
</dbReference>
<dbReference type="PANTHER" id="PTHR42743:SF11">
    <property type="entry name" value="AMINODEOXYCHORISMATE LYASE"/>
    <property type="match status" value="1"/>
</dbReference>
<evidence type="ECO:0000256" key="3">
    <source>
        <dbReference type="ARBA" id="ARBA00022898"/>
    </source>
</evidence>
<dbReference type="InterPro" id="IPR001544">
    <property type="entry name" value="Aminotrans_IV"/>
</dbReference>
<comment type="cofactor">
    <cofactor evidence="1">
        <name>pyridoxal 5'-phosphate</name>
        <dbReference type="ChEBI" id="CHEBI:597326"/>
    </cofactor>
</comment>
<comment type="caution">
    <text evidence="4">The sequence shown here is derived from an EMBL/GenBank/DDBJ whole genome shotgun (WGS) entry which is preliminary data.</text>
</comment>
<reference evidence="4 5" key="1">
    <citation type="journal article" date="2015" name="Genome Announc.">
        <title>Draft Genome Sequence of Filamentous Marine Cyanobacterium Lyngbya confervoides Strain BDU141951.</title>
        <authorList>
            <person name="Chandrababunaidu M.M."/>
            <person name="Sen D."/>
            <person name="Tripathy S."/>
        </authorList>
    </citation>
    <scope>NUCLEOTIDE SEQUENCE [LARGE SCALE GENOMIC DNA]</scope>
    <source>
        <strain evidence="4 5">BDU141951</strain>
    </source>
</reference>
<evidence type="ECO:0000313" key="4">
    <source>
        <dbReference type="EMBL" id="MCM1981954.1"/>
    </source>
</evidence>
<dbReference type="Proteomes" id="UP000031561">
    <property type="component" value="Unassembled WGS sequence"/>
</dbReference>
<dbReference type="InterPro" id="IPR043132">
    <property type="entry name" value="BCAT-like_C"/>
</dbReference>
<keyword evidence="4" id="KW-0032">Aminotransferase</keyword>
<accession>A0ABD4SZZ7</accession>
<evidence type="ECO:0000313" key="5">
    <source>
        <dbReference type="Proteomes" id="UP000031561"/>
    </source>
</evidence>
<dbReference type="EMBL" id="JTHE03000024">
    <property type="protein sequence ID" value="MCM1981954.1"/>
    <property type="molecule type" value="Genomic_DNA"/>
</dbReference>
<gene>
    <name evidence="4" type="ORF">QQ91_0003785</name>
</gene>
<dbReference type="SUPFAM" id="SSF56752">
    <property type="entry name" value="D-aminoacid aminotransferase-like PLP-dependent enzymes"/>
    <property type="match status" value="1"/>
</dbReference>
<dbReference type="GO" id="GO:0008652">
    <property type="term" value="P:amino acid biosynthetic process"/>
    <property type="evidence" value="ECO:0007669"/>
    <property type="project" value="UniProtKB-ARBA"/>
</dbReference>